<keyword evidence="2" id="KW-1185">Reference proteome</keyword>
<comment type="caution">
    <text evidence="1">The sequence shown here is derived from an EMBL/GenBank/DDBJ whole genome shotgun (WGS) entry which is preliminary data.</text>
</comment>
<dbReference type="Gramene" id="PHT78197">
    <property type="protein sequence ID" value="PHT78197"/>
    <property type="gene ID" value="T459_16249"/>
</dbReference>
<evidence type="ECO:0000313" key="1">
    <source>
        <dbReference type="EMBL" id="PHT78197.1"/>
    </source>
</evidence>
<protein>
    <recommendedName>
        <fullName evidence="3">FBD domain-containing protein</fullName>
    </recommendedName>
</protein>
<dbReference type="AlphaFoldDB" id="A0A2G2Z867"/>
<sequence length="165" mass="19037">MMPSKGRKHCRSLLPDVLSYLPDNIIDVILMHFPCNISFICLKNVPRLVKASLNCDYIKAEDLDFAKVFESCSALKHLLFNFFNSEVDYQDKEDDRILECLELKLFTDVTFNHLREVKLGCFVGITHDMQLIKLLLAKSPVLVRMLIDTSDLDDKPLDTRLKIFA</sequence>
<reference evidence="1 2" key="2">
    <citation type="journal article" date="2017" name="Genome Biol.">
        <title>New reference genome sequences of hot pepper reveal the massive evolution of plant disease-resistance genes by retroduplication.</title>
        <authorList>
            <person name="Kim S."/>
            <person name="Park J."/>
            <person name="Yeom S.I."/>
            <person name="Kim Y.M."/>
            <person name="Seo E."/>
            <person name="Kim K.T."/>
            <person name="Kim M.S."/>
            <person name="Lee J.M."/>
            <person name="Cheong K."/>
            <person name="Shin H.S."/>
            <person name="Kim S.B."/>
            <person name="Han K."/>
            <person name="Lee J."/>
            <person name="Park M."/>
            <person name="Lee H.A."/>
            <person name="Lee H.Y."/>
            <person name="Lee Y."/>
            <person name="Oh S."/>
            <person name="Lee J.H."/>
            <person name="Choi E."/>
            <person name="Choi E."/>
            <person name="Lee S.E."/>
            <person name="Jeon J."/>
            <person name="Kim H."/>
            <person name="Choi G."/>
            <person name="Song H."/>
            <person name="Lee J."/>
            <person name="Lee S.C."/>
            <person name="Kwon J.K."/>
            <person name="Lee H.Y."/>
            <person name="Koo N."/>
            <person name="Hong Y."/>
            <person name="Kim R.W."/>
            <person name="Kang W.H."/>
            <person name="Huh J.H."/>
            <person name="Kang B.C."/>
            <person name="Yang T.J."/>
            <person name="Lee Y.H."/>
            <person name="Bennetzen J.L."/>
            <person name="Choi D."/>
        </authorList>
    </citation>
    <scope>NUCLEOTIDE SEQUENCE [LARGE SCALE GENOMIC DNA]</scope>
    <source>
        <strain evidence="2">cv. CM334</strain>
    </source>
</reference>
<organism evidence="1 2">
    <name type="scientific">Capsicum annuum</name>
    <name type="common">Capsicum pepper</name>
    <dbReference type="NCBI Taxonomy" id="4072"/>
    <lineage>
        <taxon>Eukaryota</taxon>
        <taxon>Viridiplantae</taxon>
        <taxon>Streptophyta</taxon>
        <taxon>Embryophyta</taxon>
        <taxon>Tracheophyta</taxon>
        <taxon>Spermatophyta</taxon>
        <taxon>Magnoliopsida</taxon>
        <taxon>eudicotyledons</taxon>
        <taxon>Gunneridae</taxon>
        <taxon>Pentapetalae</taxon>
        <taxon>asterids</taxon>
        <taxon>lamiids</taxon>
        <taxon>Solanales</taxon>
        <taxon>Solanaceae</taxon>
        <taxon>Solanoideae</taxon>
        <taxon>Capsiceae</taxon>
        <taxon>Capsicum</taxon>
    </lineage>
</organism>
<name>A0A2G2Z867_CAPAN</name>
<evidence type="ECO:0008006" key="3">
    <source>
        <dbReference type="Google" id="ProtNLM"/>
    </source>
</evidence>
<dbReference type="Proteomes" id="UP000222542">
    <property type="component" value="Unassembled WGS sequence"/>
</dbReference>
<evidence type="ECO:0000313" key="2">
    <source>
        <dbReference type="Proteomes" id="UP000222542"/>
    </source>
</evidence>
<reference evidence="1 2" key="1">
    <citation type="journal article" date="2014" name="Nat. Genet.">
        <title>Genome sequence of the hot pepper provides insights into the evolution of pungency in Capsicum species.</title>
        <authorList>
            <person name="Kim S."/>
            <person name="Park M."/>
            <person name="Yeom S.I."/>
            <person name="Kim Y.M."/>
            <person name="Lee J.M."/>
            <person name="Lee H.A."/>
            <person name="Seo E."/>
            <person name="Choi J."/>
            <person name="Cheong K."/>
            <person name="Kim K.T."/>
            <person name="Jung K."/>
            <person name="Lee G.W."/>
            <person name="Oh S.K."/>
            <person name="Bae C."/>
            <person name="Kim S.B."/>
            <person name="Lee H.Y."/>
            <person name="Kim S.Y."/>
            <person name="Kim M.S."/>
            <person name="Kang B.C."/>
            <person name="Jo Y.D."/>
            <person name="Yang H.B."/>
            <person name="Jeong H.J."/>
            <person name="Kang W.H."/>
            <person name="Kwon J.K."/>
            <person name="Shin C."/>
            <person name="Lim J.Y."/>
            <person name="Park J.H."/>
            <person name="Huh J.H."/>
            <person name="Kim J.S."/>
            <person name="Kim B.D."/>
            <person name="Cohen O."/>
            <person name="Paran I."/>
            <person name="Suh M.C."/>
            <person name="Lee S.B."/>
            <person name="Kim Y.K."/>
            <person name="Shin Y."/>
            <person name="Noh S.J."/>
            <person name="Park J."/>
            <person name="Seo Y.S."/>
            <person name="Kwon S.Y."/>
            <person name="Kim H.A."/>
            <person name="Park J.M."/>
            <person name="Kim H.J."/>
            <person name="Choi S.B."/>
            <person name="Bosland P.W."/>
            <person name="Reeves G."/>
            <person name="Jo S.H."/>
            <person name="Lee B.W."/>
            <person name="Cho H.T."/>
            <person name="Choi H.S."/>
            <person name="Lee M.S."/>
            <person name="Yu Y."/>
            <person name="Do Choi Y."/>
            <person name="Park B.S."/>
            <person name="van Deynze A."/>
            <person name="Ashrafi H."/>
            <person name="Hill T."/>
            <person name="Kim W.T."/>
            <person name="Pai H.S."/>
            <person name="Ahn H.K."/>
            <person name="Yeam I."/>
            <person name="Giovannoni J.J."/>
            <person name="Rose J.K."/>
            <person name="Sorensen I."/>
            <person name="Lee S.J."/>
            <person name="Kim R.W."/>
            <person name="Choi I.Y."/>
            <person name="Choi B.S."/>
            <person name="Lim J.S."/>
            <person name="Lee Y.H."/>
            <person name="Choi D."/>
        </authorList>
    </citation>
    <scope>NUCLEOTIDE SEQUENCE [LARGE SCALE GENOMIC DNA]</scope>
    <source>
        <strain evidence="2">cv. CM334</strain>
    </source>
</reference>
<proteinExistence type="predicted"/>
<dbReference type="EMBL" id="AYRZ02000006">
    <property type="protein sequence ID" value="PHT78197.1"/>
    <property type="molecule type" value="Genomic_DNA"/>
</dbReference>
<accession>A0A2G2Z867</accession>
<gene>
    <name evidence="1" type="ORF">T459_16249</name>
</gene>